<dbReference type="GO" id="GO:0005975">
    <property type="term" value="P:carbohydrate metabolic process"/>
    <property type="evidence" value="ECO:0007669"/>
    <property type="project" value="UniProtKB-ARBA"/>
</dbReference>
<name>A0A2K8Z417_9BACT</name>
<dbReference type="SUPFAM" id="SSF49899">
    <property type="entry name" value="Concanavalin A-like lectins/glucanases"/>
    <property type="match status" value="1"/>
</dbReference>
<dbReference type="AlphaFoldDB" id="A0A2K8Z417"/>
<gene>
    <name evidence="1" type="ORF">CWM47_23820</name>
</gene>
<dbReference type="InterPro" id="IPR013320">
    <property type="entry name" value="ConA-like_dom_sf"/>
</dbReference>
<dbReference type="KEGG" id="spir:CWM47_23820"/>
<dbReference type="Pfam" id="PF13385">
    <property type="entry name" value="Laminin_G_3"/>
    <property type="match status" value="1"/>
</dbReference>
<dbReference type="Gene3D" id="2.60.120.200">
    <property type="match status" value="1"/>
</dbReference>
<reference evidence="1 2" key="1">
    <citation type="submission" date="2017-11" db="EMBL/GenBank/DDBJ databases">
        <title>Taxonomic description and genome sequences of Spirosoma HA7 sp. nov., isolated from pollen microhabitat of Corylus avellana.</title>
        <authorList>
            <person name="Ambika Manirajan B."/>
            <person name="Suarez C."/>
            <person name="Ratering S."/>
            <person name="Geissler-Plaum R."/>
            <person name="Cardinale M."/>
            <person name="Sylvia S."/>
        </authorList>
    </citation>
    <scope>NUCLEOTIDE SEQUENCE [LARGE SCALE GENOMIC DNA]</scope>
    <source>
        <strain evidence="1 2">HA7</strain>
    </source>
</reference>
<evidence type="ECO:0000313" key="1">
    <source>
        <dbReference type="EMBL" id="AUD04608.1"/>
    </source>
</evidence>
<dbReference type="Proteomes" id="UP000232883">
    <property type="component" value="Chromosome"/>
</dbReference>
<dbReference type="PROSITE" id="PS51257">
    <property type="entry name" value="PROKAR_LIPOPROTEIN"/>
    <property type="match status" value="1"/>
</dbReference>
<accession>A0A2K8Z417</accession>
<evidence type="ECO:0008006" key="3">
    <source>
        <dbReference type="Google" id="ProtNLM"/>
    </source>
</evidence>
<dbReference type="GO" id="GO:0004553">
    <property type="term" value="F:hydrolase activity, hydrolyzing O-glycosyl compounds"/>
    <property type="evidence" value="ECO:0007669"/>
    <property type="project" value="UniProtKB-ARBA"/>
</dbReference>
<protein>
    <recommendedName>
        <fullName evidence="3">LamG-like jellyroll fold domain-containing protein</fullName>
    </recommendedName>
</protein>
<proteinExistence type="predicted"/>
<dbReference type="RefSeq" id="WP_100990673.1">
    <property type="nucleotide sequence ID" value="NZ_CP025096.1"/>
</dbReference>
<sequence length="298" mass="31144">MKTRQITTWLMAGAVLSTVFTSCKKSDDTATLPSIGGYNSSNDVSSSNLLAHWTFDGTNNEAVSGMAPSKSSNASFTTGVKGQALQLSSGYLVYPTITALSSASALGSVTVSAWVNTSNNATTASEIFALTSPTATDWGQMVNLLVETGQKAATIDTLIIHGFVGQYTAGTRSGQDNINTGDAVDAGNKFKVVKGAGKWTHVVLKYDGSASTIDIYANGVVVSNSNYRVRGTTGALVFPTPTQVLIGAFPNVSSGFASSANQVWQGLFNGSIDELRVYNKALSDTDVSSLYQLELAGR</sequence>
<dbReference type="OrthoDB" id="9814380at2"/>
<organism evidence="1 2">
    <name type="scientific">Spirosoma pollinicola</name>
    <dbReference type="NCBI Taxonomy" id="2057025"/>
    <lineage>
        <taxon>Bacteria</taxon>
        <taxon>Pseudomonadati</taxon>
        <taxon>Bacteroidota</taxon>
        <taxon>Cytophagia</taxon>
        <taxon>Cytophagales</taxon>
        <taxon>Cytophagaceae</taxon>
        <taxon>Spirosoma</taxon>
    </lineage>
</organism>
<dbReference type="EMBL" id="CP025096">
    <property type="protein sequence ID" value="AUD04608.1"/>
    <property type="molecule type" value="Genomic_DNA"/>
</dbReference>
<evidence type="ECO:0000313" key="2">
    <source>
        <dbReference type="Proteomes" id="UP000232883"/>
    </source>
</evidence>
<keyword evidence="2" id="KW-1185">Reference proteome</keyword>